<proteinExistence type="predicted"/>
<keyword evidence="2" id="KW-1185">Reference proteome</keyword>
<dbReference type="EMBL" id="BAABDD010000002">
    <property type="protein sequence ID" value="GAA3726958.1"/>
    <property type="molecule type" value="Genomic_DNA"/>
</dbReference>
<dbReference type="PANTHER" id="PTHR36454:SF1">
    <property type="entry name" value="DUF1015 DOMAIN-CONTAINING PROTEIN"/>
    <property type="match status" value="1"/>
</dbReference>
<accession>A0ABP7EYB1</accession>
<evidence type="ECO:0000313" key="2">
    <source>
        <dbReference type="Proteomes" id="UP001500908"/>
    </source>
</evidence>
<protein>
    <submittedName>
        <fullName evidence="1">DUF1015 domain-containing protein</fullName>
    </submittedName>
</protein>
<dbReference type="Pfam" id="PF06245">
    <property type="entry name" value="DUF1015"/>
    <property type="match status" value="1"/>
</dbReference>
<dbReference type="InterPro" id="IPR008323">
    <property type="entry name" value="UCP033563"/>
</dbReference>
<dbReference type="Proteomes" id="UP001500908">
    <property type="component" value="Unassembled WGS sequence"/>
</dbReference>
<reference evidence="2" key="1">
    <citation type="journal article" date="2019" name="Int. J. Syst. Evol. Microbiol.">
        <title>The Global Catalogue of Microorganisms (GCM) 10K type strain sequencing project: providing services to taxonomists for standard genome sequencing and annotation.</title>
        <authorList>
            <consortium name="The Broad Institute Genomics Platform"/>
            <consortium name="The Broad Institute Genome Sequencing Center for Infectious Disease"/>
            <person name="Wu L."/>
            <person name="Ma J."/>
        </authorList>
    </citation>
    <scope>NUCLEOTIDE SEQUENCE [LARGE SCALE GENOMIC DNA]</scope>
    <source>
        <strain evidence="2">JCM 17137</strain>
    </source>
</reference>
<gene>
    <name evidence="1" type="ORF">GCM10022402_04530</name>
</gene>
<organism evidence="1 2">
    <name type="scientific">Salinactinospora qingdaonensis</name>
    <dbReference type="NCBI Taxonomy" id="702744"/>
    <lineage>
        <taxon>Bacteria</taxon>
        <taxon>Bacillati</taxon>
        <taxon>Actinomycetota</taxon>
        <taxon>Actinomycetes</taxon>
        <taxon>Streptosporangiales</taxon>
        <taxon>Nocardiopsidaceae</taxon>
        <taxon>Salinactinospora</taxon>
    </lineage>
</organism>
<sequence>MGADNSGEVLELAPFRGLRYATRDARALLDSPLLNLALALAPPYGVIDAAGLTRLMRAASHNAVWLTVPPAGQGWAGYPPGLSGPDRYGNAARTLQAWIAAGVLVRDSVPALYVYEQRLSDGTQQRGLVGALRLPEPGSTTVRPHEEVMEGPVVDRTRLMRATRANLEPILLLYQGGHGAERGAASRVAETIASSDGTPLVDTVTDDGRTHRLWAVDDAATVAAINTDLAGRSALLADGHHRYAAYQRLRGGAGAGPWGYGLALLVDSEAYPPTLGTIHRVISNLTPASAADAARTVAEVAELASGRLSAAVETLHAAAATGPALLLAGSHRFYLLHGFSASGIAQAMPGHSPLWRELPTAVLEHLLLPLWGATEAPPRFVHDDPAAALAAARQDRDCAVIVPPMRVADIYTLAGRGELTPRKSTSFGPKPRTGLVMRTIDETTE</sequence>
<dbReference type="RefSeq" id="WP_344966751.1">
    <property type="nucleotide sequence ID" value="NZ_BAABDD010000002.1"/>
</dbReference>
<name>A0ABP7EYB1_9ACTN</name>
<comment type="caution">
    <text evidence="1">The sequence shown here is derived from an EMBL/GenBank/DDBJ whole genome shotgun (WGS) entry which is preliminary data.</text>
</comment>
<evidence type="ECO:0000313" key="1">
    <source>
        <dbReference type="EMBL" id="GAA3726958.1"/>
    </source>
</evidence>
<dbReference type="PANTHER" id="PTHR36454">
    <property type="entry name" value="LMO2823 PROTEIN"/>
    <property type="match status" value="1"/>
</dbReference>